<accession>A0ABV7D8A3</accession>
<evidence type="ECO:0000313" key="2">
    <source>
        <dbReference type="Proteomes" id="UP001595444"/>
    </source>
</evidence>
<organism evidence="1 2">
    <name type="scientific">Kordiimonas pumila</name>
    <dbReference type="NCBI Taxonomy" id="2161677"/>
    <lineage>
        <taxon>Bacteria</taxon>
        <taxon>Pseudomonadati</taxon>
        <taxon>Pseudomonadota</taxon>
        <taxon>Alphaproteobacteria</taxon>
        <taxon>Kordiimonadales</taxon>
        <taxon>Kordiimonadaceae</taxon>
        <taxon>Kordiimonas</taxon>
    </lineage>
</organism>
<keyword evidence="2" id="KW-1185">Reference proteome</keyword>
<dbReference type="Proteomes" id="UP001595444">
    <property type="component" value="Unassembled WGS sequence"/>
</dbReference>
<dbReference type="RefSeq" id="WP_265588840.1">
    <property type="nucleotide sequence ID" value="NZ_CP061205.1"/>
</dbReference>
<evidence type="ECO:0000313" key="1">
    <source>
        <dbReference type="EMBL" id="MFC3053438.1"/>
    </source>
</evidence>
<proteinExistence type="predicted"/>
<protein>
    <submittedName>
        <fullName evidence="1">Uncharacterized protein</fullName>
    </submittedName>
</protein>
<sequence length="42" mass="4639">MFTNLLLAPSGKAVLNPSVASGARSWRRHRRAQRRVASMFAA</sequence>
<comment type="caution">
    <text evidence="1">The sequence shown here is derived from an EMBL/GenBank/DDBJ whole genome shotgun (WGS) entry which is preliminary data.</text>
</comment>
<name>A0ABV7D8A3_9PROT</name>
<dbReference type="EMBL" id="JBHRSL010000027">
    <property type="protein sequence ID" value="MFC3053438.1"/>
    <property type="molecule type" value="Genomic_DNA"/>
</dbReference>
<gene>
    <name evidence="1" type="ORF">ACFOKA_16185</name>
</gene>
<reference evidence="2" key="1">
    <citation type="journal article" date="2019" name="Int. J. Syst. Evol. Microbiol.">
        <title>The Global Catalogue of Microorganisms (GCM) 10K type strain sequencing project: providing services to taxonomists for standard genome sequencing and annotation.</title>
        <authorList>
            <consortium name="The Broad Institute Genomics Platform"/>
            <consortium name="The Broad Institute Genome Sequencing Center for Infectious Disease"/>
            <person name="Wu L."/>
            <person name="Ma J."/>
        </authorList>
    </citation>
    <scope>NUCLEOTIDE SEQUENCE [LARGE SCALE GENOMIC DNA]</scope>
    <source>
        <strain evidence="2">KCTC 62164</strain>
    </source>
</reference>